<gene>
    <name evidence="3" type="ORF">D8791_00355</name>
</gene>
<feature type="chain" id="PRO_5018672866" description="ESAT-6 secretion machinery protein EssA" evidence="2">
    <location>
        <begin position="30"/>
        <end position="169"/>
    </location>
</feature>
<keyword evidence="2" id="KW-0732">Signal</keyword>
<evidence type="ECO:0000256" key="2">
    <source>
        <dbReference type="SAM" id="SignalP"/>
    </source>
</evidence>
<accession>A0A3R9KF32</accession>
<comment type="caution">
    <text evidence="3">The sequence shown here is derived from an EMBL/GenBank/DDBJ whole genome shotgun (WGS) entry which is preliminary data.</text>
</comment>
<keyword evidence="1" id="KW-0472">Membrane</keyword>
<feature type="transmembrane region" description="Helical" evidence="1">
    <location>
        <begin position="133"/>
        <end position="154"/>
    </location>
</feature>
<protein>
    <recommendedName>
        <fullName evidence="5">ESAT-6 secretion machinery protein EssA</fullName>
    </recommendedName>
</protein>
<reference evidence="3 4" key="1">
    <citation type="submission" date="2018-11" db="EMBL/GenBank/DDBJ databases">
        <title>Species Designations Belie Phenotypic and Genotypic Heterogeneity in Oral Streptococci.</title>
        <authorList>
            <person name="Velsko I."/>
        </authorList>
    </citation>
    <scope>NUCLEOTIDE SEQUENCE [LARGE SCALE GENOMIC DNA]</scope>
    <source>
        <strain evidence="3 4">BCC41</strain>
    </source>
</reference>
<organism evidence="3 4">
    <name type="scientific">Streptococcus cristatus</name>
    <dbReference type="NCBI Taxonomy" id="45634"/>
    <lineage>
        <taxon>Bacteria</taxon>
        <taxon>Bacillati</taxon>
        <taxon>Bacillota</taxon>
        <taxon>Bacilli</taxon>
        <taxon>Lactobacillales</taxon>
        <taxon>Streptococcaceae</taxon>
        <taxon>Streptococcus</taxon>
    </lineage>
</organism>
<dbReference type="Proteomes" id="UP000272635">
    <property type="component" value="Unassembled WGS sequence"/>
</dbReference>
<evidence type="ECO:0000313" key="3">
    <source>
        <dbReference type="EMBL" id="RSJ83617.1"/>
    </source>
</evidence>
<evidence type="ECO:0008006" key="5">
    <source>
        <dbReference type="Google" id="ProtNLM"/>
    </source>
</evidence>
<evidence type="ECO:0000313" key="4">
    <source>
        <dbReference type="Proteomes" id="UP000272635"/>
    </source>
</evidence>
<keyword evidence="1" id="KW-1133">Transmembrane helix</keyword>
<evidence type="ECO:0000256" key="1">
    <source>
        <dbReference type="SAM" id="Phobius"/>
    </source>
</evidence>
<feature type="signal peptide" evidence="2">
    <location>
        <begin position="1"/>
        <end position="29"/>
    </location>
</feature>
<keyword evidence="1" id="KW-0812">Transmembrane</keyword>
<proteinExistence type="predicted"/>
<name>A0A3R9KF32_STRCR</name>
<dbReference type="EMBL" id="RJPT01000001">
    <property type="protein sequence ID" value="RSJ83617.1"/>
    <property type="molecule type" value="Genomic_DNA"/>
</dbReference>
<sequence>MTLIFVMKKKAKLQILFICCLLLPQLVFADDGKLKLDTDIITNGTQENNNANLIESKYAPNLFLNRTKKAVDERNRTTKELLQEAEINNFKQEKSFSIYGLDTLQLKKSLFTDYKLAEGFSVTKHNNKKIGKGVFNILITVFLIFMTTAGIFLGRKWHGLRKSRDNNRI</sequence>
<dbReference type="AlphaFoldDB" id="A0A3R9KF32"/>